<dbReference type="GO" id="GO:0046872">
    <property type="term" value="F:metal ion binding"/>
    <property type="evidence" value="ECO:0007669"/>
    <property type="project" value="UniProtKB-KW"/>
</dbReference>
<dbReference type="PROSITE" id="PS00934">
    <property type="entry name" value="GLYOXALASE_I_1"/>
    <property type="match status" value="1"/>
</dbReference>
<dbReference type="InterPro" id="IPR004360">
    <property type="entry name" value="Glyas_Fos-R_dOase_dom"/>
</dbReference>
<dbReference type="InterPro" id="IPR050383">
    <property type="entry name" value="GlyoxalaseI/FosfomycinResist"/>
</dbReference>
<evidence type="ECO:0000313" key="3">
    <source>
        <dbReference type="EMBL" id="PPQ28707.1"/>
    </source>
</evidence>
<name>A0A2S6N256_RHOGL</name>
<dbReference type="EMBL" id="NHRY01000239">
    <property type="protein sequence ID" value="PPQ28707.1"/>
    <property type="molecule type" value="Genomic_DNA"/>
</dbReference>
<dbReference type="InterPro" id="IPR018146">
    <property type="entry name" value="Glyoxalase_1_CS"/>
</dbReference>
<dbReference type="Pfam" id="PF00903">
    <property type="entry name" value="Glyoxalase"/>
    <property type="match status" value="1"/>
</dbReference>
<dbReference type="InterPro" id="IPR037523">
    <property type="entry name" value="VOC_core"/>
</dbReference>
<accession>A0A2S6N256</accession>
<reference evidence="3 4" key="1">
    <citation type="journal article" date="2018" name="Arch. Microbiol.">
        <title>New insights into the metabolic potential of the phototrophic purple bacterium Rhodopila globiformis DSM 161(T) from its draft genome sequence and evidence for a vanadium-dependent nitrogenase.</title>
        <authorList>
            <person name="Imhoff J.F."/>
            <person name="Rahn T."/>
            <person name="Kunzel S."/>
            <person name="Neulinger S.C."/>
        </authorList>
    </citation>
    <scope>NUCLEOTIDE SEQUENCE [LARGE SCALE GENOMIC DNA]</scope>
    <source>
        <strain evidence="3 4">DSM 161</strain>
    </source>
</reference>
<dbReference type="Gene3D" id="3.10.180.10">
    <property type="entry name" value="2,3-Dihydroxybiphenyl 1,2-Dioxygenase, domain 1"/>
    <property type="match status" value="1"/>
</dbReference>
<sequence length="179" mass="19928">MTATGVPFQIGKIGHVALYVRDIERSMRFYTDILGFQVSDIYNQDMMPGGAVFLRCNNDHHGIALFQATEANPAGGGMHHMAFEVPTLDDVVRARAHLRAHAVPIDFDGRRRAGVQIAVEFRDPDGHRLEIYWGIDQIVPGEQARPAHEWKGAQSLEAAIADPVRGQDTRLQDPALLRH</sequence>
<dbReference type="RefSeq" id="WP_104521298.1">
    <property type="nucleotide sequence ID" value="NZ_NHRY01000239.1"/>
</dbReference>
<evidence type="ECO:0000259" key="2">
    <source>
        <dbReference type="PROSITE" id="PS51819"/>
    </source>
</evidence>
<dbReference type="PROSITE" id="PS51819">
    <property type="entry name" value="VOC"/>
    <property type="match status" value="1"/>
</dbReference>
<keyword evidence="1" id="KW-0479">Metal-binding</keyword>
<feature type="domain" description="VOC" evidence="2">
    <location>
        <begin position="12"/>
        <end position="134"/>
    </location>
</feature>
<dbReference type="AlphaFoldDB" id="A0A2S6N256"/>
<dbReference type="SUPFAM" id="SSF54593">
    <property type="entry name" value="Glyoxalase/Bleomycin resistance protein/Dihydroxybiphenyl dioxygenase"/>
    <property type="match status" value="1"/>
</dbReference>
<keyword evidence="4" id="KW-1185">Reference proteome</keyword>
<proteinExistence type="predicted"/>
<organism evidence="3 4">
    <name type="scientific">Rhodopila globiformis</name>
    <name type="common">Rhodopseudomonas globiformis</name>
    <dbReference type="NCBI Taxonomy" id="1071"/>
    <lineage>
        <taxon>Bacteria</taxon>
        <taxon>Pseudomonadati</taxon>
        <taxon>Pseudomonadota</taxon>
        <taxon>Alphaproteobacteria</taxon>
        <taxon>Acetobacterales</taxon>
        <taxon>Acetobacteraceae</taxon>
        <taxon>Rhodopila</taxon>
    </lineage>
</organism>
<dbReference type="PANTHER" id="PTHR21366:SF14">
    <property type="entry name" value="GLYOXALASE DOMAIN-CONTAINING PROTEIN 5"/>
    <property type="match status" value="1"/>
</dbReference>
<evidence type="ECO:0000313" key="4">
    <source>
        <dbReference type="Proteomes" id="UP000239724"/>
    </source>
</evidence>
<dbReference type="OrthoDB" id="9798430at2"/>
<protein>
    <recommendedName>
        <fullName evidence="2">VOC domain-containing protein</fullName>
    </recommendedName>
</protein>
<dbReference type="Proteomes" id="UP000239724">
    <property type="component" value="Unassembled WGS sequence"/>
</dbReference>
<gene>
    <name evidence="3" type="ORF">CCS01_23735</name>
</gene>
<comment type="caution">
    <text evidence="3">The sequence shown here is derived from an EMBL/GenBank/DDBJ whole genome shotgun (WGS) entry which is preliminary data.</text>
</comment>
<dbReference type="InterPro" id="IPR029068">
    <property type="entry name" value="Glyas_Bleomycin-R_OHBP_Dase"/>
</dbReference>
<dbReference type="GO" id="GO:0004462">
    <property type="term" value="F:lactoylglutathione lyase activity"/>
    <property type="evidence" value="ECO:0007669"/>
    <property type="project" value="InterPro"/>
</dbReference>
<dbReference type="PANTHER" id="PTHR21366">
    <property type="entry name" value="GLYOXALASE FAMILY PROTEIN"/>
    <property type="match status" value="1"/>
</dbReference>
<evidence type="ECO:0000256" key="1">
    <source>
        <dbReference type="ARBA" id="ARBA00022723"/>
    </source>
</evidence>